<accession>A0A0D7A8J0</accession>
<evidence type="ECO:0000313" key="2">
    <source>
        <dbReference type="Proteomes" id="UP000054144"/>
    </source>
</evidence>
<keyword evidence="2" id="KW-1185">Reference proteome</keyword>
<protein>
    <submittedName>
        <fullName evidence="1">Uncharacterized protein</fullName>
    </submittedName>
</protein>
<gene>
    <name evidence="1" type="ORF">FISHEDRAFT_59867</name>
</gene>
<dbReference type="AlphaFoldDB" id="A0A0D7A8J0"/>
<dbReference type="Proteomes" id="UP000054144">
    <property type="component" value="Unassembled WGS sequence"/>
</dbReference>
<evidence type="ECO:0000313" key="1">
    <source>
        <dbReference type="EMBL" id="KIY47123.1"/>
    </source>
</evidence>
<dbReference type="EMBL" id="KN882012">
    <property type="protein sequence ID" value="KIY47123.1"/>
    <property type="molecule type" value="Genomic_DNA"/>
</dbReference>
<name>A0A0D7A8J0_9AGAR</name>
<reference evidence="1 2" key="1">
    <citation type="journal article" date="2015" name="Fungal Genet. Biol.">
        <title>Evolution of novel wood decay mechanisms in Agaricales revealed by the genome sequences of Fistulina hepatica and Cylindrobasidium torrendii.</title>
        <authorList>
            <person name="Floudas D."/>
            <person name="Held B.W."/>
            <person name="Riley R."/>
            <person name="Nagy L.G."/>
            <person name="Koehler G."/>
            <person name="Ransdell A.S."/>
            <person name="Younus H."/>
            <person name="Chow J."/>
            <person name="Chiniquy J."/>
            <person name="Lipzen A."/>
            <person name="Tritt A."/>
            <person name="Sun H."/>
            <person name="Haridas S."/>
            <person name="LaButti K."/>
            <person name="Ohm R.A."/>
            <person name="Kues U."/>
            <person name="Blanchette R.A."/>
            <person name="Grigoriev I.V."/>
            <person name="Minto R.E."/>
            <person name="Hibbett D.S."/>
        </authorList>
    </citation>
    <scope>NUCLEOTIDE SEQUENCE [LARGE SCALE GENOMIC DNA]</scope>
    <source>
        <strain evidence="1 2">ATCC 64428</strain>
    </source>
</reference>
<sequence>MTDASPMAAHCREHRRIQVGVLQKYQREDLVRHVAHWCKEAFDTRYVVFRSKVFDEIIVRRRLQAVNQMSPNDRDTTHSFPTLQALTFDNESILRALELARTGMRVMRSERSIVLTIACVDGQKTMCVSVRTLYNLDGPFVSRIAGQEHASELMELEAPTVQVWRVCPIFSADGQSKEDEGMKEDWKRNLY</sequence>
<proteinExistence type="predicted"/>
<organism evidence="1 2">
    <name type="scientific">Fistulina hepatica ATCC 64428</name>
    <dbReference type="NCBI Taxonomy" id="1128425"/>
    <lineage>
        <taxon>Eukaryota</taxon>
        <taxon>Fungi</taxon>
        <taxon>Dikarya</taxon>
        <taxon>Basidiomycota</taxon>
        <taxon>Agaricomycotina</taxon>
        <taxon>Agaricomycetes</taxon>
        <taxon>Agaricomycetidae</taxon>
        <taxon>Agaricales</taxon>
        <taxon>Fistulinaceae</taxon>
        <taxon>Fistulina</taxon>
    </lineage>
</organism>